<evidence type="ECO:0000313" key="2">
    <source>
        <dbReference type="EMBL" id="VEU79981.1"/>
    </source>
</evidence>
<dbReference type="Pfam" id="PF01370">
    <property type="entry name" value="Epimerase"/>
    <property type="match status" value="1"/>
</dbReference>
<dbReference type="RefSeq" id="WP_026390108.1">
    <property type="nucleotide sequence ID" value="NZ_LR215048.1"/>
</dbReference>
<dbReference type="AlphaFoldDB" id="A0A449BC05"/>
<dbReference type="PANTHER" id="PTHR43245:SF58">
    <property type="entry name" value="BLL5923 PROTEIN"/>
    <property type="match status" value="1"/>
</dbReference>
<accession>A0A449BC05</accession>
<dbReference type="InterPro" id="IPR001509">
    <property type="entry name" value="Epimerase_deHydtase"/>
</dbReference>
<evidence type="ECO:0000313" key="3">
    <source>
        <dbReference type="Proteomes" id="UP000289841"/>
    </source>
</evidence>
<dbReference type="InterPro" id="IPR036291">
    <property type="entry name" value="NAD(P)-bd_dom_sf"/>
</dbReference>
<reference evidence="2 3" key="1">
    <citation type="submission" date="2019-01" db="EMBL/GenBank/DDBJ databases">
        <authorList>
            <consortium name="Pathogen Informatics"/>
        </authorList>
    </citation>
    <scope>NUCLEOTIDE SEQUENCE [LARGE SCALE GENOMIC DNA]</scope>
    <source>
        <strain evidence="2 3">NCTC10138</strain>
    </source>
</reference>
<proteinExistence type="predicted"/>
<organism evidence="2 3">
    <name type="scientific">Haploplasma axanthum</name>
    <name type="common">Acholeplasma axanthum</name>
    <dbReference type="NCBI Taxonomy" id="29552"/>
    <lineage>
        <taxon>Bacteria</taxon>
        <taxon>Bacillati</taxon>
        <taxon>Mycoplasmatota</taxon>
        <taxon>Mollicutes</taxon>
        <taxon>Acholeplasmatales</taxon>
        <taxon>Acholeplasmataceae</taxon>
        <taxon>Haploplasma</taxon>
    </lineage>
</organism>
<dbReference type="PANTHER" id="PTHR43245">
    <property type="entry name" value="BIFUNCTIONAL POLYMYXIN RESISTANCE PROTEIN ARNA"/>
    <property type="match status" value="1"/>
</dbReference>
<dbReference type="STRING" id="1278311.GCA_000428705_00424"/>
<sequence length="291" mass="33519">MKKVLITGANSYIGTNVEKWLLKDKEKYQVETLDMKDPNWKNFDFSKFDVVFHVAGIAHVSKDKKLDDLYYKVNRDLAIETALKAKQSKVKQFIFMSSMIIYGKDNKIGKYNHVNVNNYNPINAYGQSKLDADLEIQKLNDSSFLTSIIRTPVVYGPGAKGNFPRLQKLALKLPIIPNINNQRSMIYIDNLANFVKILIDKKLEGVFYPQNEKYLSTFEIMKQTKLSVGKKVRSTKLFNWLIKLFSIFIPTVNKVYGNKTYDIGLANHDLNYVVVNNEESIIKTAVQQRNQ</sequence>
<name>A0A449BC05_HAPAX</name>
<dbReference type="KEGG" id="aaxa:NCTC10138_00334"/>
<feature type="domain" description="NAD-dependent epimerase/dehydratase" evidence="1">
    <location>
        <begin position="4"/>
        <end position="202"/>
    </location>
</feature>
<evidence type="ECO:0000259" key="1">
    <source>
        <dbReference type="Pfam" id="PF01370"/>
    </source>
</evidence>
<protein>
    <submittedName>
        <fullName evidence="2">UDP-galactose-4-epimerase</fullName>
    </submittedName>
</protein>
<dbReference type="EMBL" id="LR215048">
    <property type="protein sequence ID" value="VEU79981.1"/>
    <property type="molecule type" value="Genomic_DNA"/>
</dbReference>
<dbReference type="SUPFAM" id="SSF51735">
    <property type="entry name" value="NAD(P)-binding Rossmann-fold domains"/>
    <property type="match status" value="1"/>
</dbReference>
<dbReference type="Gene3D" id="3.40.50.720">
    <property type="entry name" value="NAD(P)-binding Rossmann-like Domain"/>
    <property type="match status" value="1"/>
</dbReference>
<gene>
    <name evidence="2" type="ORF">NCTC10138_00334</name>
</gene>
<keyword evidence="3" id="KW-1185">Reference proteome</keyword>
<dbReference type="OrthoDB" id="9808602at2"/>
<dbReference type="InterPro" id="IPR050177">
    <property type="entry name" value="Lipid_A_modif_metabolic_enz"/>
</dbReference>
<dbReference type="Proteomes" id="UP000289841">
    <property type="component" value="Chromosome"/>
</dbReference>